<dbReference type="GO" id="GO:0003779">
    <property type="term" value="F:actin binding"/>
    <property type="evidence" value="ECO:0007669"/>
    <property type="project" value="InterPro"/>
</dbReference>
<dbReference type="Pfam" id="PF00568">
    <property type="entry name" value="WH1"/>
    <property type="match status" value="1"/>
</dbReference>
<keyword evidence="5" id="KW-1185">Reference proteome</keyword>
<sequence>MPSILSEQDKETVKRFVPKHTNKIQAVAVAKLYVAYPNRSKWTDTGLQGAAVLCNDLVGHTYWVKLVDISPGGRGVIWDQEIYDTWSYNQDRVFFHTFELEECLAGLSFADEKEAKQFKKKMDERERNASKLTRVAPFSLAVGASAAPGSIGGTQKHHGILGGLFGHRHSSAHTPPDSPQATHPPPPNGHQSKLSVGSINGLNGRKPKSEFAILDAFDPLWREHFGDDLKDKGLTDDFILDNQEFIVDFLKQEQQSARKESPPARQQAHAPPPPPPPPSNDRSNSLRAPPPPPPAPPVSSHAPPAPPPPRRGAAPPAPPAPRRGAAKVEAPTSPPSPPRPRFAAPPPLPDAGKYAHTAPPPRQAPAPGPPPPPRPPKTPVDDKEDSTNHRFGVPPPFQRSVPPPPAPPSRGPVPPPPPSREPVHQVPPVSAMPPPLPSKVPAAPTAPPLPPPSTRPPPVLPVRAAASPQPPPLPSSQAPPAPPPLPTSSAPPAPPPAPPLPPPSGSAAPPPAPPPPPPPGGLAGAPPAPPPPPPPGGIAGAPPAPPPPPPNRDSGYASGVPAAAVDPGRAGLLAGIQKAGGVGSLKKVDRSQIRDRSAAQVGGSSDTGPHGSGLPPAGATAGAGGGGMADALAAALQKRKEKVSRSDDEASDDDW</sequence>
<dbReference type="OrthoDB" id="8963340at2759"/>
<feature type="domain" description="WH2" evidence="4">
    <location>
        <begin position="568"/>
        <end position="588"/>
    </location>
</feature>
<evidence type="ECO:0000259" key="4">
    <source>
        <dbReference type="PROSITE" id="PS51082"/>
    </source>
</evidence>
<dbReference type="FunFam" id="2.30.29.30:FF:000281">
    <property type="entry name" value="Actin associated protein"/>
    <property type="match status" value="1"/>
</dbReference>
<dbReference type="GO" id="GO:0030479">
    <property type="term" value="C:actin cortical patch"/>
    <property type="evidence" value="ECO:0007669"/>
    <property type="project" value="UniProtKB-ARBA"/>
</dbReference>
<organism evidence="5 6">
    <name type="scientific">Pyricularia grisea</name>
    <name type="common">Crabgrass-specific blast fungus</name>
    <name type="synonym">Magnaporthe grisea</name>
    <dbReference type="NCBI Taxonomy" id="148305"/>
    <lineage>
        <taxon>Eukaryota</taxon>
        <taxon>Fungi</taxon>
        <taxon>Dikarya</taxon>
        <taxon>Ascomycota</taxon>
        <taxon>Pezizomycotina</taxon>
        <taxon>Sordariomycetes</taxon>
        <taxon>Sordariomycetidae</taxon>
        <taxon>Magnaporthales</taxon>
        <taxon>Pyriculariaceae</taxon>
        <taxon>Pyricularia</taxon>
    </lineage>
</organism>
<dbReference type="GeneID" id="41965455"/>
<dbReference type="AlphaFoldDB" id="A0A6P8AXF8"/>
<dbReference type="Gene3D" id="2.30.29.30">
    <property type="entry name" value="Pleckstrin-homology domain (PH domain)/Phosphotyrosine-binding domain (PTB)"/>
    <property type="match status" value="1"/>
</dbReference>
<feature type="compositionally biased region" description="Pro residues" evidence="2">
    <location>
        <begin position="393"/>
        <end position="420"/>
    </location>
</feature>
<feature type="region of interest" description="Disordered" evidence="2">
    <location>
        <begin position="253"/>
        <end position="564"/>
    </location>
</feature>
<evidence type="ECO:0000256" key="1">
    <source>
        <dbReference type="ARBA" id="ARBA00022553"/>
    </source>
</evidence>
<feature type="compositionally biased region" description="Pro residues" evidence="2">
    <location>
        <begin position="332"/>
        <end position="349"/>
    </location>
</feature>
<name>A0A6P8AXF8_PYRGI</name>
<dbReference type="GO" id="GO:0005884">
    <property type="term" value="C:actin filament"/>
    <property type="evidence" value="ECO:0007669"/>
    <property type="project" value="TreeGrafter"/>
</dbReference>
<dbReference type="Proteomes" id="UP000515153">
    <property type="component" value="Chromosome VII"/>
</dbReference>
<feature type="region of interest" description="Disordered" evidence="2">
    <location>
        <begin position="162"/>
        <end position="203"/>
    </location>
</feature>
<reference evidence="6" key="3">
    <citation type="submission" date="2025-08" db="UniProtKB">
        <authorList>
            <consortium name="RefSeq"/>
        </authorList>
    </citation>
    <scope>IDENTIFICATION</scope>
    <source>
        <strain evidence="6">NI907</strain>
    </source>
</reference>
<evidence type="ECO:0000256" key="2">
    <source>
        <dbReference type="SAM" id="MobiDB-lite"/>
    </source>
</evidence>
<dbReference type="SMART" id="SM00461">
    <property type="entry name" value="WH1"/>
    <property type="match status" value="1"/>
</dbReference>
<dbReference type="GO" id="GO:0071933">
    <property type="term" value="F:Arp2/3 complex binding"/>
    <property type="evidence" value="ECO:0007669"/>
    <property type="project" value="UniProtKB-ARBA"/>
</dbReference>
<dbReference type="InterPro" id="IPR051412">
    <property type="entry name" value="Formin_Homology_Diaphanous_sf"/>
</dbReference>
<keyword evidence="1" id="KW-0597">Phosphoprotein</keyword>
<dbReference type="PROSITE" id="PS50229">
    <property type="entry name" value="WH1"/>
    <property type="match status" value="1"/>
</dbReference>
<feature type="compositionally biased region" description="Pro residues" evidence="2">
    <location>
        <begin position="358"/>
        <end position="378"/>
    </location>
</feature>
<dbReference type="PANTHER" id="PTHR45691:SF6">
    <property type="entry name" value="PROTEIN DIAPHANOUS"/>
    <property type="match status" value="1"/>
</dbReference>
<feature type="compositionally biased region" description="Pro residues" evidence="2">
    <location>
        <begin position="270"/>
        <end position="279"/>
    </location>
</feature>
<dbReference type="PROSITE" id="PS51082">
    <property type="entry name" value="WH2"/>
    <property type="match status" value="1"/>
</dbReference>
<feature type="region of interest" description="Disordered" evidence="2">
    <location>
        <begin position="577"/>
        <end position="655"/>
    </location>
</feature>
<dbReference type="PANTHER" id="PTHR45691">
    <property type="entry name" value="PROTEIN DIAPHANOUS"/>
    <property type="match status" value="1"/>
</dbReference>
<dbReference type="RefSeq" id="XP_030979549.1">
    <property type="nucleotide sequence ID" value="XM_031130549.1"/>
</dbReference>
<feature type="compositionally biased region" description="Pro residues" evidence="2">
    <location>
        <begin position="430"/>
        <end position="460"/>
    </location>
</feature>
<dbReference type="InterPro" id="IPR003124">
    <property type="entry name" value="WH2_dom"/>
</dbReference>
<proteinExistence type="predicted"/>
<evidence type="ECO:0008006" key="7">
    <source>
        <dbReference type="Google" id="ProtNLM"/>
    </source>
</evidence>
<dbReference type="SUPFAM" id="SSF50729">
    <property type="entry name" value="PH domain-like"/>
    <property type="match status" value="1"/>
</dbReference>
<dbReference type="InterPro" id="IPR033927">
    <property type="entry name" value="WASPfam_EVH1"/>
</dbReference>
<dbReference type="GO" id="GO:0045010">
    <property type="term" value="P:actin nucleation"/>
    <property type="evidence" value="ECO:0007669"/>
    <property type="project" value="UniProtKB-ARBA"/>
</dbReference>
<dbReference type="InterPro" id="IPR000697">
    <property type="entry name" value="WH1/EVH1_dom"/>
</dbReference>
<dbReference type="CDD" id="cd01205">
    <property type="entry name" value="EVH1_WASP-like"/>
    <property type="match status" value="1"/>
</dbReference>
<protein>
    <recommendedName>
        <fullName evidence="7">WH1 domain-containing protein</fullName>
    </recommendedName>
</protein>
<dbReference type="PRINTS" id="PR01218">
    <property type="entry name" value="PSTLEXTENSIN"/>
</dbReference>
<evidence type="ECO:0000313" key="6">
    <source>
        <dbReference type="RefSeq" id="XP_030979549.1"/>
    </source>
</evidence>
<feature type="domain" description="WH1" evidence="3">
    <location>
        <begin position="17"/>
        <end position="129"/>
    </location>
</feature>
<dbReference type="KEGG" id="pgri:PgNI_10576"/>
<gene>
    <name evidence="6" type="ORF">PgNI_10576</name>
</gene>
<evidence type="ECO:0000259" key="3">
    <source>
        <dbReference type="PROSITE" id="PS50229"/>
    </source>
</evidence>
<accession>A0A6P8AXF8</accession>
<feature type="compositionally biased region" description="Pro residues" evidence="2">
    <location>
        <begin position="468"/>
        <end position="551"/>
    </location>
</feature>
<reference evidence="5 6" key="1">
    <citation type="journal article" date="2019" name="Mol. Biol. Evol.">
        <title>Blast fungal genomes show frequent chromosomal changes, gene gains and losses, and effector gene turnover.</title>
        <authorList>
            <person name="Gomez Luciano L.B."/>
            <person name="Jason Tsai I."/>
            <person name="Chuma I."/>
            <person name="Tosa Y."/>
            <person name="Chen Y.H."/>
            <person name="Li J.Y."/>
            <person name="Li M.Y."/>
            <person name="Jade Lu M.Y."/>
            <person name="Nakayashiki H."/>
            <person name="Li W.H."/>
        </authorList>
    </citation>
    <scope>NUCLEOTIDE SEQUENCE [LARGE SCALE GENOMIC DNA]</scope>
    <source>
        <strain evidence="5 6">NI907</strain>
    </source>
</reference>
<feature type="compositionally biased region" description="Pro residues" evidence="2">
    <location>
        <begin position="288"/>
        <end position="321"/>
    </location>
</feature>
<dbReference type="GO" id="GO:0030041">
    <property type="term" value="P:actin filament polymerization"/>
    <property type="evidence" value="ECO:0007669"/>
    <property type="project" value="TreeGrafter"/>
</dbReference>
<feature type="compositionally biased region" description="Pro residues" evidence="2">
    <location>
        <begin position="176"/>
        <end position="188"/>
    </location>
</feature>
<feature type="compositionally biased region" description="Basic and acidic residues" evidence="2">
    <location>
        <begin position="586"/>
        <end position="597"/>
    </location>
</feature>
<dbReference type="InterPro" id="IPR011993">
    <property type="entry name" value="PH-like_dom_sf"/>
</dbReference>
<feature type="compositionally biased region" description="Polar residues" evidence="2">
    <location>
        <begin position="189"/>
        <end position="201"/>
    </location>
</feature>
<evidence type="ECO:0000313" key="5">
    <source>
        <dbReference type="Proteomes" id="UP000515153"/>
    </source>
</evidence>
<dbReference type="InterPro" id="IPR003882">
    <property type="entry name" value="Pistil_extensin"/>
</dbReference>
<feature type="compositionally biased region" description="Basic and acidic residues" evidence="2">
    <location>
        <begin position="379"/>
        <end position="388"/>
    </location>
</feature>
<reference evidence="6" key="2">
    <citation type="submission" date="2019-10" db="EMBL/GenBank/DDBJ databases">
        <authorList>
            <consortium name="NCBI Genome Project"/>
        </authorList>
    </citation>
    <scope>NUCLEOTIDE SEQUENCE</scope>
    <source>
        <strain evidence="6">NI907</strain>
    </source>
</reference>